<accession>A0AA94PTJ1</accession>
<dbReference type="Gene3D" id="1.10.10.10">
    <property type="entry name" value="Winged helix-like DNA-binding domain superfamily/Winged helix DNA-binding domain"/>
    <property type="match status" value="1"/>
</dbReference>
<evidence type="ECO:0000313" key="2">
    <source>
        <dbReference type="Proteomes" id="UP000295506"/>
    </source>
</evidence>
<organism evidence="1 2">
    <name type="scientific">Pseudodesulfovibrio indicus</name>
    <dbReference type="NCBI Taxonomy" id="1716143"/>
    <lineage>
        <taxon>Bacteria</taxon>
        <taxon>Pseudomonadati</taxon>
        <taxon>Thermodesulfobacteriota</taxon>
        <taxon>Desulfovibrionia</taxon>
        <taxon>Desulfovibrionales</taxon>
        <taxon>Desulfovibrionaceae</taxon>
    </lineage>
</organism>
<comment type="caution">
    <text evidence="1">The sequence shown here is derived from an EMBL/GenBank/DDBJ whole genome shotgun (WGS) entry which is preliminary data.</text>
</comment>
<name>A0AA94PTJ1_9BACT</name>
<dbReference type="EMBL" id="SOBK01000005">
    <property type="protein sequence ID" value="TDT88636.1"/>
    <property type="molecule type" value="Genomic_DNA"/>
</dbReference>
<dbReference type="RefSeq" id="WP_078063782.1">
    <property type="nucleotide sequence ID" value="NZ_CP014206.1"/>
</dbReference>
<reference evidence="1 2" key="1">
    <citation type="submission" date="2019-03" db="EMBL/GenBank/DDBJ databases">
        <title>Genomic Encyclopedia of Type Strains, Phase IV (KMG-IV): sequencing the most valuable type-strain genomes for metagenomic binning, comparative biology and taxonomic classification.</title>
        <authorList>
            <person name="Goeker M."/>
        </authorList>
    </citation>
    <scope>NUCLEOTIDE SEQUENCE [LARGE SCALE GENOMIC DNA]</scope>
    <source>
        <strain evidence="1 2">DSM 101483</strain>
    </source>
</reference>
<dbReference type="InterPro" id="IPR036388">
    <property type="entry name" value="WH-like_DNA-bd_sf"/>
</dbReference>
<sequence>MSKREKEAQPFKAGQRFNPYGHFRGIYIPDCVAKTKLLTPVEKLVWGRLCKHAGEDGNCYPSFTRISEALGISRSGAIKSVASLVFKRFLEKSTNEGALPNGRHHRTNRYVFLWHECLNDGLKATSLHSTSEIKKQSASSIVSEPGPVYPVDQCGPQSRPKEILEKGLKKNTTTPSAGGSPSIVVGGGFDFALSNEEVRYIELKVDYVKSHGRLRKENSLPLENYLRLEASKGKLDMSDFERLKEWKSKQIKSLTAKGPLIVQDFETRHADLEAINLEVRNWWNSLGPTHPAKNDKRTNLYGADPDGLHWIRCQFQKYSTKEGPDSAE</sequence>
<protein>
    <submittedName>
        <fullName evidence="1">Helix-turn-helix protein</fullName>
    </submittedName>
</protein>
<dbReference type="AlphaFoldDB" id="A0AA94PTJ1"/>
<gene>
    <name evidence="1" type="ORF">EDC59_10537</name>
</gene>
<proteinExistence type="predicted"/>
<evidence type="ECO:0000313" key="1">
    <source>
        <dbReference type="EMBL" id="TDT88636.1"/>
    </source>
</evidence>
<dbReference type="Proteomes" id="UP000295506">
    <property type="component" value="Unassembled WGS sequence"/>
</dbReference>
<dbReference type="Pfam" id="PF13730">
    <property type="entry name" value="HTH_36"/>
    <property type="match status" value="1"/>
</dbReference>